<gene>
    <name evidence="2" type="ORF">SEMRO_865_G212840.1</name>
</gene>
<reference evidence="2" key="1">
    <citation type="submission" date="2020-06" db="EMBL/GenBank/DDBJ databases">
        <authorList>
            <consortium name="Plant Systems Biology data submission"/>
        </authorList>
    </citation>
    <scope>NUCLEOTIDE SEQUENCE</scope>
    <source>
        <strain evidence="2">D6</strain>
    </source>
</reference>
<dbReference type="AlphaFoldDB" id="A0A9N8EE18"/>
<feature type="compositionally biased region" description="Basic residues" evidence="1">
    <location>
        <begin position="318"/>
        <end position="328"/>
    </location>
</feature>
<feature type="compositionally biased region" description="Basic residues" evidence="1">
    <location>
        <begin position="431"/>
        <end position="443"/>
    </location>
</feature>
<evidence type="ECO:0000256" key="1">
    <source>
        <dbReference type="SAM" id="MobiDB-lite"/>
    </source>
</evidence>
<evidence type="ECO:0000313" key="2">
    <source>
        <dbReference type="EMBL" id="CAB9517561.1"/>
    </source>
</evidence>
<comment type="caution">
    <text evidence="2">The sequence shown here is derived from an EMBL/GenBank/DDBJ whole genome shotgun (WGS) entry which is preliminary data.</text>
</comment>
<feature type="compositionally biased region" description="Basic and acidic residues" evidence="1">
    <location>
        <begin position="329"/>
        <end position="341"/>
    </location>
</feature>
<evidence type="ECO:0000313" key="3">
    <source>
        <dbReference type="Proteomes" id="UP001153069"/>
    </source>
</evidence>
<dbReference type="Proteomes" id="UP001153069">
    <property type="component" value="Unassembled WGS sequence"/>
</dbReference>
<dbReference type="EMBL" id="CAICTM010000864">
    <property type="protein sequence ID" value="CAB9517561.1"/>
    <property type="molecule type" value="Genomic_DNA"/>
</dbReference>
<proteinExistence type="predicted"/>
<feature type="region of interest" description="Disordered" evidence="1">
    <location>
        <begin position="318"/>
        <end position="345"/>
    </location>
</feature>
<sequence>MLSGSKYNDRRERQRQSSARQSFFLTTANTAHVRRLRSTGTPLADTAALCSTGDLPSPPLSNDVPQHHRPIVKTRSLDSGVAMSTMHFNPNNPQDDYGSTGTIMASEKDTPLLIGGPTLMTGRSRSMMPLHHASNSCADLPALDEKPILDVVDRIEDTVEATAYEDLIPLEVKRALENRVFGWTHLTSNILGHTFYTVGSFVLAYLVLSEVHYLFHVHKHHGEPYNFAKGEDDLWFRVTRLALSAFFSLSTFRMVRRRRHVWFRAPYGSKEYQNDAARRRMTVRETDQNTLLGRLMRRGNELMQRRVQKRLMKAHKMFQKKHQQQKQKIKQEQERLLKEQQQKQQQAATEMQITTTTTKEQQDDFCGPASLCYSPCDSFCGNVEDVEHSQTDNSSSGSTSSSDDEAMMAFLQASDTMSSFSDLNPEINHNLHSRRKRRRRTFHTRPTTQTESIMHDQVLLRSGPIRHMPYSHGGFFGAAPFMLANPHWISILRHLLPDVYVEISRRVAYAPASKLIHWAENNPVVAAYGVAHSLEFGINDAPGGTDAATADNTCTNADNTSTNEQRVFTTPNLEWDVFLDPYKVAEVEAVLHERDKFLSSILPMEHYSFYETHKPLGLSLEDWLESINEAAMNSEHIGARIEFTESQRQILKYYADQLEGRAQTMVDKMLIAHGKLTHLIYEQFGLAKRYTFSRVKRTRRTLGGGMYLRHWMAVYAEALKLGLCDDNEIIASFSAGEADVMASIKNVDSYMSTSLNALTEAKFPDSSIAESVATIQSILRRRGDERIDAECPVGIVLDIKSRYISKRVWACAVDTLRAAGVRVVGLASFAVDEIRGISKFCSEPLMEVVFCHSAGDLQRACHNGKIRYGDKVFFNGGSLLWEGTNPEPGCSLGFDPEFTKRNYRILPFGRTRKMHEANRVMLSSKTLTMSPSMTLSSSWSEGSTIEMYKERYGLSIGLYSQEFAIDDAAANLIVELANNNPHVYDLGLSWGGINGLTIKGIQPGRFTSTDGFWNQRYVGARWDVNLYPPPISHSPTMSPQCSSLRDDNDNNSRMAENIMLT</sequence>
<name>A0A9N8EE18_9STRA</name>
<feature type="region of interest" description="Disordered" evidence="1">
    <location>
        <begin position="1"/>
        <end position="22"/>
    </location>
</feature>
<keyword evidence="3" id="KW-1185">Reference proteome</keyword>
<organism evidence="2 3">
    <name type="scientific">Seminavis robusta</name>
    <dbReference type="NCBI Taxonomy" id="568900"/>
    <lineage>
        <taxon>Eukaryota</taxon>
        <taxon>Sar</taxon>
        <taxon>Stramenopiles</taxon>
        <taxon>Ochrophyta</taxon>
        <taxon>Bacillariophyta</taxon>
        <taxon>Bacillariophyceae</taxon>
        <taxon>Bacillariophycidae</taxon>
        <taxon>Naviculales</taxon>
        <taxon>Naviculaceae</taxon>
        <taxon>Seminavis</taxon>
    </lineage>
</organism>
<protein>
    <submittedName>
        <fullName evidence="2">Uncharacterized protein</fullName>
    </submittedName>
</protein>
<feature type="region of interest" description="Disordered" evidence="1">
    <location>
        <begin position="421"/>
        <end position="449"/>
    </location>
</feature>
<dbReference type="OrthoDB" id="193843at2759"/>
<accession>A0A9N8EE18</accession>